<dbReference type="GO" id="GO:0005886">
    <property type="term" value="C:plasma membrane"/>
    <property type="evidence" value="ECO:0007669"/>
    <property type="project" value="UniProtKB-SubCell"/>
</dbReference>
<evidence type="ECO:0000256" key="2">
    <source>
        <dbReference type="ARBA" id="ARBA00004236"/>
    </source>
</evidence>
<dbReference type="PANTHER" id="PTHR30576:SF4">
    <property type="entry name" value="UNDECAPRENYL-PHOSPHATE GALACTOSE PHOSPHOTRANSFERASE"/>
    <property type="match status" value="1"/>
</dbReference>
<evidence type="ECO:0000256" key="5">
    <source>
        <dbReference type="ARBA" id="ARBA00022679"/>
    </source>
</evidence>
<keyword evidence="7 9" id="KW-1133">Transmembrane helix</keyword>
<evidence type="ECO:0000259" key="10">
    <source>
        <dbReference type="Pfam" id="PF02397"/>
    </source>
</evidence>
<keyword evidence="5 11" id="KW-0808">Transferase</keyword>
<feature type="transmembrane region" description="Helical" evidence="9">
    <location>
        <begin position="53"/>
        <end position="73"/>
    </location>
</feature>
<feature type="transmembrane region" description="Helical" evidence="9">
    <location>
        <begin position="85"/>
        <end position="103"/>
    </location>
</feature>
<keyword evidence="8 9" id="KW-0472">Membrane</keyword>
<accession>A0A1X4XXX6</accession>
<dbReference type="AlphaFoldDB" id="A0A1X4XXX6"/>
<reference evidence="11 12" key="1">
    <citation type="journal article" date="2017" name="Front. Microbiol.">
        <title>Genome Sequence of Desulfurella amilsii Strain TR1 and Comparative Genomics of Desulfurellaceae Family.</title>
        <authorList>
            <person name="Florentino A.P."/>
            <person name="Stams A.J."/>
            <person name="Sanchez-Andrea I."/>
        </authorList>
    </citation>
    <scope>NUCLEOTIDE SEQUENCE [LARGE SCALE GENOMIC DNA]</scope>
    <source>
        <strain evidence="11 12">TR1</strain>
    </source>
</reference>
<evidence type="ECO:0000256" key="9">
    <source>
        <dbReference type="SAM" id="Phobius"/>
    </source>
</evidence>
<dbReference type="Pfam" id="PF02397">
    <property type="entry name" value="Bac_transf"/>
    <property type="match status" value="1"/>
</dbReference>
<keyword evidence="4" id="KW-1003">Cell membrane</keyword>
<dbReference type="GO" id="GO:0000271">
    <property type="term" value="P:polysaccharide biosynthetic process"/>
    <property type="evidence" value="ECO:0007669"/>
    <property type="project" value="InterPro"/>
</dbReference>
<sequence>MKNTDVVKKPLSILLLIIGDFAAFCVSFALAFFTRKYIGHIILLPKFIVYGYLSKLFWLPLVYFFFFSIEGLYTKKIHFWYELKILIKAVFISFIVCLSIVSIGKLTDFISRLFLFFLLFYSLIVFPIFRIALKNILFFLGLWKERTLIIGISPTSIKFAQSFNNNKYLGLDIVGFAGQTKEHIEGFKTIPLSHAKKITTALNINTIIIDENALNEEESSKISQELGFFVNRVIFIPKKHLIFLFNSEVNYLFVEKIFILSVKNNLKSLTNRMLKRIFDLFVSIVLLPFLVIVMFIIAVIIKLDSKGSIFYVSKRLGQNGKLFNFLKFRTMYEDNDKLLKDYLSQNEKARLEWERYKKLKDFDPRVTRFGRFLRKTSLDELPQIINVLFGQMSLVGPRPYLESELDRINDSIGTIVLTKPGITGLWQVSGRNELDFQTRVDLDCFYVTNWSLWFDIIILLKTIYAVLKQKGAY</sequence>
<feature type="transmembrane region" description="Helical" evidence="9">
    <location>
        <begin position="277"/>
        <end position="301"/>
    </location>
</feature>
<evidence type="ECO:0000256" key="8">
    <source>
        <dbReference type="ARBA" id="ARBA00023136"/>
    </source>
</evidence>
<dbReference type="STRING" id="1562698.DESAMIL20_1943"/>
<dbReference type="PANTHER" id="PTHR30576">
    <property type="entry name" value="COLANIC BIOSYNTHESIS UDP-GLUCOSE LIPID CARRIER TRANSFERASE"/>
    <property type="match status" value="1"/>
</dbReference>
<comment type="similarity">
    <text evidence="3">Belongs to the bacterial sugar transferase family.</text>
</comment>
<dbReference type="InterPro" id="IPR017475">
    <property type="entry name" value="EPS_sugar_tfrase"/>
</dbReference>
<evidence type="ECO:0000256" key="7">
    <source>
        <dbReference type="ARBA" id="ARBA00022989"/>
    </source>
</evidence>
<feature type="transmembrane region" description="Helical" evidence="9">
    <location>
        <begin position="109"/>
        <end position="129"/>
    </location>
</feature>
<dbReference type="OrthoDB" id="9808602at2"/>
<protein>
    <submittedName>
        <fullName evidence="11">Undecaprenyl-phosphate galactosephosphotransferase</fullName>
        <ecNumber evidence="11">2.7.8.6</ecNumber>
    </submittedName>
</protein>
<evidence type="ECO:0000313" key="11">
    <source>
        <dbReference type="EMBL" id="OSS42390.1"/>
    </source>
</evidence>
<dbReference type="InterPro" id="IPR003362">
    <property type="entry name" value="Bact_transf"/>
</dbReference>
<feature type="transmembrane region" description="Helical" evidence="9">
    <location>
        <begin position="450"/>
        <end position="467"/>
    </location>
</feature>
<dbReference type="GO" id="GO:0047360">
    <property type="term" value="F:undecaprenyl-phosphate galactose phosphotransferase activity"/>
    <property type="evidence" value="ECO:0007669"/>
    <property type="project" value="UniProtKB-EC"/>
</dbReference>
<dbReference type="EC" id="2.7.8.6" evidence="11"/>
<evidence type="ECO:0000256" key="3">
    <source>
        <dbReference type="ARBA" id="ARBA00006464"/>
    </source>
</evidence>
<feature type="domain" description="Bacterial sugar transferase" evidence="10">
    <location>
        <begin position="275"/>
        <end position="468"/>
    </location>
</feature>
<evidence type="ECO:0000256" key="4">
    <source>
        <dbReference type="ARBA" id="ARBA00022475"/>
    </source>
</evidence>
<comment type="caution">
    <text evidence="11">The sequence shown here is derived from an EMBL/GenBank/DDBJ whole genome shotgun (WGS) entry which is preliminary data.</text>
</comment>
<evidence type="ECO:0000313" key="12">
    <source>
        <dbReference type="Proteomes" id="UP000194141"/>
    </source>
</evidence>
<keyword evidence="6 9" id="KW-0812">Transmembrane</keyword>
<organism evidence="11 12">
    <name type="scientific">Desulfurella amilsii</name>
    <dbReference type="NCBI Taxonomy" id="1562698"/>
    <lineage>
        <taxon>Bacteria</taxon>
        <taxon>Pseudomonadati</taxon>
        <taxon>Campylobacterota</taxon>
        <taxon>Desulfurellia</taxon>
        <taxon>Desulfurellales</taxon>
        <taxon>Desulfurellaceae</taxon>
        <taxon>Desulfurella</taxon>
    </lineage>
</organism>
<feature type="transmembrane region" description="Helical" evidence="9">
    <location>
        <begin position="12"/>
        <end position="33"/>
    </location>
</feature>
<gene>
    <name evidence="11" type="ORF">DESAMIL20_1943</name>
</gene>
<evidence type="ECO:0000256" key="1">
    <source>
        <dbReference type="ARBA" id="ARBA00004141"/>
    </source>
</evidence>
<dbReference type="NCBIfam" id="TIGR03025">
    <property type="entry name" value="EPS_sugtrans"/>
    <property type="match status" value="1"/>
</dbReference>
<comment type="subcellular location">
    <subcellularLocation>
        <location evidence="2">Cell membrane</location>
    </subcellularLocation>
    <subcellularLocation>
        <location evidence="1">Membrane</location>
        <topology evidence="1">Multi-pass membrane protein</topology>
    </subcellularLocation>
</comment>
<keyword evidence="12" id="KW-1185">Reference proteome</keyword>
<dbReference type="EMBL" id="MDSU01000018">
    <property type="protein sequence ID" value="OSS42390.1"/>
    <property type="molecule type" value="Genomic_DNA"/>
</dbReference>
<dbReference type="RefSeq" id="WP_086034642.1">
    <property type="nucleotide sequence ID" value="NZ_MDSU01000018.1"/>
</dbReference>
<dbReference type="NCBIfam" id="TIGR03022">
    <property type="entry name" value="WbaP_sugtrans"/>
    <property type="match status" value="1"/>
</dbReference>
<name>A0A1X4XXX6_9BACT</name>
<dbReference type="InterPro" id="IPR017472">
    <property type="entry name" value="Undecaprenyl-P_galact_Ptfrase"/>
</dbReference>
<dbReference type="Gene3D" id="3.40.50.720">
    <property type="entry name" value="NAD(P)-binding Rossmann-like Domain"/>
    <property type="match status" value="1"/>
</dbReference>
<proteinExistence type="inferred from homology"/>
<dbReference type="Proteomes" id="UP000194141">
    <property type="component" value="Unassembled WGS sequence"/>
</dbReference>
<evidence type="ECO:0000256" key="6">
    <source>
        <dbReference type="ARBA" id="ARBA00022692"/>
    </source>
</evidence>